<evidence type="ECO:0000313" key="2">
    <source>
        <dbReference type="EMBL" id="EFI96350.1"/>
    </source>
</evidence>
<dbReference type="GeneID" id="9592516"/>
<dbReference type="VEuPathDB" id="FungiDB:SCHCODRAFT_02505490"/>
<evidence type="ECO:0000313" key="3">
    <source>
        <dbReference type="Proteomes" id="UP000007431"/>
    </source>
</evidence>
<sequence>MTVKDKANTPTPTDSDDTIDLNDDEEDIAPLLPYPLTVLTVQASLKTDQVPSWDGDKATVVEYLLMVYGLANSGGHLNRAVGFWLWTKLKSGSPVWQWFMTLSDSLKAYMKRSAHKFLYVVQRDYLGLKWVKKLATEFQFHSYQEPKHRHETPSQFIYRCILTARALAFAPMNSREEVRLILSVAPLSWGIVLVPSTIRSTDQLSSRVLEFEEELMNSSKSTGGELRSQIASVLKELGQAASSSASKPGMFARRSASAFDAEVEPIGEAGGSNEAEDDEGVAGDMLAVAYNVVSARERQRPPSKPPFPRDNKAGEGCKTQEAEEQAPVAYVMQTPSFAMTIEEIEDNYWYKGELLPADSPHILESIYKEPEAERSGVVSEEVHPTLWASEFEEDRIYTLVAQALEEMPKPYDSGKVKLKPRIKSIKKLNSMGASVLCVKGFLGSDREFEVMLRMDSCASILLLSGKVYDSLKQLPKLLQGAKTKLWQLTNKSVSIRGYCQMPILIRMDGGTLVEMDVTMYVVDNMTVPVLLGEDFQQAYELSVNRSLEEGTTITFGQTEYTKTAQPLVQTAALHKEAQSVEKAYIGERPTHSFLKKAARHRHQKAFKDKKKRAEKEDHTIRAAQQVLIKPESVALVPVRGPFDEQGEWLVEKELLSSSRDRPFLVLNTLISSNAPVVPVANTATVPRFIQEGEALGTVTRAEECLDRPQNKEELRRYQQHTAFMAAASQVAQEPPTEPRAKAEQWNETKVHPKFHMPEEHSYEAWKKGERTFPMPDAASYESWKRSFSRQEMEEDQSVLNEQEQVGPKTAEMPVSEVDSSQ</sequence>
<feature type="region of interest" description="Disordered" evidence="1">
    <location>
        <begin position="294"/>
        <end position="324"/>
    </location>
</feature>
<feature type="compositionally biased region" description="Basic and acidic residues" evidence="1">
    <location>
        <begin position="307"/>
        <end position="321"/>
    </location>
</feature>
<dbReference type="InParanoid" id="D8Q745"/>
<protein>
    <submittedName>
        <fullName evidence="2">Uncharacterized protein</fullName>
    </submittedName>
</protein>
<dbReference type="OMA" id="WDGSHES"/>
<evidence type="ECO:0000256" key="1">
    <source>
        <dbReference type="SAM" id="MobiDB-lite"/>
    </source>
</evidence>
<dbReference type="KEGG" id="scm:SCHCO_02505490"/>
<gene>
    <name evidence="2" type="ORF">SCHCODRAFT_235298</name>
</gene>
<feature type="compositionally biased region" description="Basic and acidic residues" evidence="1">
    <location>
        <begin position="782"/>
        <end position="791"/>
    </location>
</feature>
<dbReference type="HOGENOM" id="CLU_344567_0_0_1"/>
<dbReference type="eggNOG" id="ENOG502SN1A">
    <property type="taxonomic scope" value="Eukaryota"/>
</dbReference>
<proteinExistence type="predicted"/>
<dbReference type="OrthoDB" id="3061185at2759"/>
<dbReference type="Proteomes" id="UP000007431">
    <property type="component" value="Unassembled WGS sequence"/>
</dbReference>
<dbReference type="AlphaFoldDB" id="D8Q745"/>
<accession>D8Q745</accession>
<feature type="region of interest" description="Disordered" evidence="1">
    <location>
        <begin position="1"/>
        <end position="22"/>
    </location>
</feature>
<keyword evidence="3" id="KW-1185">Reference proteome</keyword>
<reference evidence="2 3" key="1">
    <citation type="journal article" date="2010" name="Nat. Biotechnol.">
        <title>Genome sequence of the model mushroom Schizophyllum commune.</title>
        <authorList>
            <person name="Ohm R.A."/>
            <person name="de Jong J.F."/>
            <person name="Lugones L.G."/>
            <person name="Aerts A."/>
            <person name="Kothe E."/>
            <person name="Stajich J.E."/>
            <person name="de Vries R.P."/>
            <person name="Record E."/>
            <person name="Levasseur A."/>
            <person name="Baker S.E."/>
            <person name="Bartholomew K.A."/>
            <person name="Coutinho P.M."/>
            <person name="Erdmann S."/>
            <person name="Fowler T.J."/>
            <person name="Gathman A.C."/>
            <person name="Lombard V."/>
            <person name="Henrissat B."/>
            <person name="Knabe N."/>
            <person name="Kuees U."/>
            <person name="Lilly W.W."/>
            <person name="Lindquist E."/>
            <person name="Lucas S."/>
            <person name="Magnuson J.K."/>
            <person name="Piumi F."/>
            <person name="Raudaskoski M."/>
            <person name="Salamov A."/>
            <person name="Schmutz J."/>
            <person name="Schwarze F.W.M.R."/>
            <person name="vanKuyk P.A."/>
            <person name="Horton J.S."/>
            <person name="Grigoriev I.V."/>
            <person name="Woesten H.A.B."/>
        </authorList>
    </citation>
    <scope>NUCLEOTIDE SEQUENCE [LARGE SCALE GENOMIC DNA]</scope>
    <source>
        <strain evidence="3">H4-8 / FGSC 9210</strain>
    </source>
</reference>
<feature type="region of interest" description="Disordered" evidence="1">
    <location>
        <begin position="771"/>
        <end position="821"/>
    </location>
</feature>
<dbReference type="EMBL" id="GL377307">
    <property type="protein sequence ID" value="EFI96350.1"/>
    <property type="molecule type" value="Genomic_DNA"/>
</dbReference>
<name>D8Q745_SCHCM</name>
<dbReference type="RefSeq" id="XP_003031253.1">
    <property type="nucleotide sequence ID" value="XM_003031207.1"/>
</dbReference>
<organism evidence="3">
    <name type="scientific">Schizophyllum commune (strain H4-8 / FGSC 9210)</name>
    <name type="common">Split gill fungus</name>
    <dbReference type="NCBI Taxonomy" id="578458"/>
    <lineage>
        <taxon>Eukaryota</taxon>
        <taxon>Fungi</taxon>
        <taxon>Dikarya</taxon>
        <taxon>Basidiomycota</taxon>
        <taxon>Agaricomycotina</taxon>
        <taxon>Agaricomycetes</taxon>
        <taxon>Agaricomycetidae</taxon>
        <taxon>Agaricales</taxon>
        <taxon>Schizophyllaceae</taxon>
        <taxon>Schizophyllum</taxon>
    </lineage>
</organism>
<dbReference type="CDD" id="cd00303">
    <property type="entry name" value="retropepsin_like"/>
    <property type="match status" value="1"/>
</dbReference>